<dbReference type="EMBL" id="LXQA010022501">
    <property type="protein sequence ID" value="MCH92349.1"/>
    <property type="molecule type" value="Genomic_DNA"/>
</dbReference>
<dbReference type="GO" id="GO:0061630">
    <property type="term" value="F:ubiquitin protein ligase activity"/>
    <property type="evidence" value="ECO:0007669"/>
    <property type="project" value="UniProtKB-EC"/>
</dbReference>
<evidence type="ECO:0000313" key="5">
    <source>
        <dbReference type="Proteomes" id="UP000265520"/>
    </source>
</evidence>
<dbReference type="PANTHER" id="PTHR45670:SF10">
    <property type="entry name" value="E3 UBIQUITIN-PROTEIN LIGASE UPL4"/>
    <property type="match status" value="1"/>
</dbReference>
<evidence type="ECO:0000256" key="2">
    <source>
        <dbReference type="ARBA" id="ARBA00012485"/>
    </source>
</evidence>
<dbReference type="Gene3D" id="1.25.10.10">
    <property type="entry name" value="Leucine-rich Repeat Variant"/>
    <property type="match status" value="1"/>
</dbReference>
<evidence type="ECO:0000256" key="1">
    <source>
        <dbReference type="ARBA" id="ARBA00000885"/>
    </source>
</evidence>
<accession>A0A392MZK4</accession>
<dbReference type="GO" id="GO:0000209">
    <property type="term" value="P:protein polyubiquitination"/>
    <property type="evidence" value="ECO:0007669"/>
    <property type="project" value="TreeGrafter"/>
</dbReference>
<dbReference type="EC" id="2.3.2.26" evidence="2"/>
<dbReference type="InterPro" id="IPR045322">
    <property type="entry name" value="HECTD1/TRIP12-like"/>
</dbReference>
<comment type="catalytic activity">
    <reaction evidence="1">
        <text>S-ubiquitinyl-[E2 ubiquitin-conjugating enzyme]-L-cysteine + [acceptor protein]-L-lysine = [E2 ubiquitin-conjugating enzyme]-L-cysteine + N(6)-ubiquitinyl-[acceptor protein]-L-lysine.</text>
        <dbReference type="EC" id="2.3.2.26"/>
    </reaction>
</comment>
<dbReference type="InterPro" id="IPR011989">
    <property type="entry name" value="ARM-like"/>
</dbReference>
<keyword evidence="5" id="KW-1185">Reference proteome</keyword>
<feature type="non-terminal residue" evidence="4">
    <location>
        <position position="1"/>
    </location>
</feature>
<dbReference type="InterPro" id="IPR016024">
    <property type="entry name" value="ARM-type_fold"/>
</dbReference>
<keyword evidence="3" id="KW-0808">Transferase</keyword>
<evidence type="ECO:0000256" key="3">
    <source>
        <dbReference type="ARBA" id="ARBA00022679"/>
    </source>
</evidence>
<dbReference type="Proteomes" id="UP000265520">
    <property type="component" value="Unassembled WGS sequence"/>
</dbReference>
<sequence length="171" mass="18771">AGAIMAVLNYIDFFSTSIQRVALSTVVNICKKLPSESPTPFMEAVPILCNLLLYEDRQLVENVATCLIKIVDRVSHSSEMLDELCKHGLIQQGLIGLLVKLSSGSVVAFRTLYELNIGSILREILSAFDLSHGVSTSQLVGGHCNRVCGLDLSLFLSFYQCAVLEYDKFPV</sequence>
<proteinExistence type="predicted"/>
<dbReference type="AlphaFoldDB" id="A0A392MZK4"/>
<dbReference type="SUPFAM" id="SSF48371">
    <property type="entry name" value="ARM repeat"/>
    <property type="match status" value="1"/>
</dbReference>
<dbReference type="PANTHER" id="PTHR45670">
    <property type="entry name" value="E3 UBIQUITIN-PROTEIN LIGASE TRIP12"/>
    <property type="match status" value="1"/>
</dbReference>
<reference evidence="4 5" key="1">
    <citation type="journal article" date="2018" name="Front. Plant Sci.">
        <title>Red Clover (Trifolium pratense) and Zigzag Clover (T. medium) - A Picture of Genomic Similarities and Differences.</title>
        <authorList>
            <person name="Dluhosova J."/>
            <person name="Istvanek J."/>
            <person name="Nedelnik J."/>
            <person name="Repkova J."/>
        </authorList>
    </citation>
    <scope>NUCLEOTIDE SEQUENCE [LARGE SCALE GENOMIC DNA]</scope>
    <source>
        <strain evidence="5">cv. 10/8</strain>
        <tissue evidence="4">Leaf</tissue>
    </source>
</reference>
<evidence type="ECO:0000313" key="4">
    <source>
        <dbReference type="EMBL" id="MCH92349.1"/>
    </source>
</evidence>
<protein>
    <recommendedName>
        <fullName evidence="2">HECT-type E3 ubiquitin transferase</fullName>
        <ecNumber evidence="2">2.3.2.26</ecNumber>
    </recommendedName>
</protein>
<organism evidence="4 5">
    <name type="scientific">Trifolium medium</name>
    <dbReference type="NCBI Taxonomy" id="97028"/>
    <lineage>
        <taxon>Eukaryota</taxon>
        <taxon>Viridiplantae</taxon>
        <taxon>Streptophyta</taxon>
        <taxon>Embryophyta</taxon>
        <taxon>Tracheophyta</taxon>
        <taxon>Spermatophyta</taxon>
        <taxon>Magnoliopsida</taxon>
        <taxon>eudicotyledons</taxon>
        <taxon>Gunneridae</taxon>
        <taxon>Pentapetalae</taxon>
        <taxon>rosids</taxon>
        <taxon>fabids</taxon>
        <taxon>Fabales</taxon>
        <taxon>Fabaceae</taxon>
        <taxon>Papilionoideae</taxon>
        <taxon>50 kb inversion clade</taxon>
        <taxon>NPAAA clade</taxon>
        <taxon>Hologalegina</taxon>
        <taxon>IRL clade</taxon>
        <taxon>Trifolieae</taxon>
        <taxon>Trifolium</taxon>
    </lineage>
</organism>
<name>A0A392MZK4_9FABA</name>
<dbReference type="GO" id="GO:0043161">
    <property type="term" value="P:proteasome-mediated ubiquitin-dependent protein catabolic process"/>
    <property type="evidence" value="ECO:0007669"/>
    <property type="project" value="TreeGrafter"/>
</dbReference>
<comment type="caution">
    <text evidence="4">The sequence shown here is derived from an EMBL/GenBank/DDBJ whole genome shotgun (WGS) entry which is preliminary data.</text>
</comment>
<gene>
    <name evidence="4" type="ORF">A2U01_0013286</name>
</gene>